<proteinExistence type="predicted"/>
<name>A0A552VA20_9FLAO</name>
<evidence type="ECO:0000313" key="4">
    <source>
        <dbReference type="EMBL" id="TRW27328.1"/>
    </source>
</evidence>
<gene>
    <name evidence="4" type="ORF">FMM05_01430</name>
</gene>
<dbReference type="PANTHER" id="PTHR14969">
    <property type="entry name" value="SPHINGOSINE-1-PHOSPHATE PHOSPHOHYDROLASE"/>
    <property type="match status" value="1"/>
</dbReference>
<accession>A0A552VA20</accession>
<dbReference type="InterPro" id="IPR000326">
    <property type="entry name" value="PAP2/HPO"/>
</dbReference>
<sequence>MIRQLSVIVLFLNMFTAYGQLVPAQNDSINDSNIEEKGTNDYKFRYKQLIIPGAFIAYGAIGLNSTWIKSINRDIRSRVRPGIDSRLTIDDFSRYVPVATVYGLNLAGVQGKHNFKDRTVIILTSLVLVNVTVASLKEVVHVRRPDGTSNDSFPSGHTTSAFAGAEFLYQEYKDVSVWYGIGGYAIAAGTGIFRIYNDRHWFTDVITGAGIGILGTKAAYWMHPFIQRTLFGSKEKNNTKVSGLILPFYNGQQVGLAVSAQF</sequence>
<keyword evidence="1" id="KW-0472">Membrane</keyword>
<dbReference type="SUPFAM" id="SSF48317">
    <property type="entry name" value="Acid phosphatase/Vanadium-dependent haloperoxidase"/>
    <property type="match status" value="1"/>
</dbReference>
<feature type="domain" description="Phosphatidic acid phosphatase type 2/haloperoxidase" evidence="3">
    <location>
        <begin position="120"/>
        <end position="220"/>
    </location>
</feature>
<dbReference type="CDD" id="cd03394">
    <property type="entry name" value="PAP2_like_5"/>
    <property type="match status" value="1"/>
</dbReference>
<feature type="transmembrane region" description="Helical" evidence="1">
    <location>
        <begin position="119"/>
        <end position="136"/>
    </location>
</feature>
<protein>
    <submittedName>
        <fullName evidence="4">Phosphatase PAP2 family protein</fullName>
    </submittedName>
</protein>
<dbReference type="SMART" id="SM00014">
    <property type="entry name" value="acidPPc"/>
    <property type="match status" value="1"/>
</dbReference>
<feature type="transmembrane region" description="Helical" evidence="1">
    <location>
        <begin position="49"/>
        <end position="68"/>
    </location>
</feature>
<feature type="chain" id="PRO_5021882858" evidence="2">
    <location>
        <begin position="20"/>
        <end position="262"/>
    </location>
</feature>
<evidence type="ECO:0000259" key="3">
    <source>
        <dbReference type="SMART" id="SM00014"/>
    </source>
</evidence>
<keyword evidence="1" id="KW-1133">Transmembrane helix</keyword>
<dbReference type="PANTHER" id="PTHR14969:SF13">
    <property type="entry name" value="AT30094P"/>
    <property type="match status" value="1"/>
</dbReference>
<keyword evidence="5" id="KW-1185">Reference proteome</keyword>
<keyword evidence="1" id="KW-0812">Transmembrane</keyword>
<comment type="caution">
    <text evidence="4">The sequence shown here is derived from an EMBL/GenBank/DDBJ whole genome shotgun (WGS) entry which is preliminary data.</text>
</comment>
<reference evidence="4 5" key="1">
    <citation type="submission" date="2019-07" db="EMBL/GenBank/DDBJ databases">
        <title>Flavobacterium sp. nov., isolated from glacier ice.</title>
        <authorList>
            <person name="Liu Q."/>
            <person name="Xin Y.-H."/>
        </authorList>
    </citation>
    <scope>NUCLEOTIDE SEQUENCE [LARGE SCALE GENOMIC DNA]</scope>
    <source>
        <strain evidence="4 5">ZT4R6</strain>
    </source>
</reference>
<dbReference type="AlphaFoldDB" id="A0A552VA20"/>
<dbReference type="OrthoDB" id="9773582at2"/>
<dbReference type="Proteomes" id="UP000320643">
    <property type="component" value="Unassembled WGS sequence"/>
</dbReference>
<dbReference type="InterPro" id="IPR036938">
    <property type="entry name" value="PAP2/HPO_sf"/>
</dbReference>
<evidence type="ECO:0000256" key="2">
    <source>
        <dbReference type="SAM" id="SignalP"/>
    </source>
</evidence>
<dbReference type="RefSeq" id="WP_143371554.1">
    <property type="nucleotide sequence ID" value="NZ_VJVZ01000001.1"/>
</dbReference>
<feature type="signal peptide" evidence="2">
    <location>
        <begin position="1"/>
        <end position="19"/>
    </location>
</feature>
<dbReference type="EMBL" id="VJVZ01000001">
    <property type="protein sequence ID" value="TRW27328.1"/>
    <property type="molecule type" value="Genomic_DNA"/>
</dbReference>
<organism evidence="4 5">
    <name type="scientific">Flavobacterium zepuense</name>
    <dbReference type="NCBI Taxonomy" id="2593302"/>
    <lineage>
        <taxon>Bacteria</taxon>
        <taxon>Pseudomonadati</taxon>
        <taxon>Bacteroidota</taxon>
        <taxon>Flavobacteriia</taxon>
        <taxon>Flavobacteriales</taxon>
        <taxon>Flavobacteriaceae</taxon>
        <taxon>Flavobacterium</taxon>
    </lineage>
</organism>
<keyword evidence="2" id="KW-0732">Signal</keyword>
<dbReference type="Pfam" id="PF01569">
    <property type="entry name" value="PAP2"/>
    <property type="match status" value="1"/>
</dbReference>
<dbReference type="Gene3D" id="1.20.144.10">
    <property type="entry name" value="Phosphatidic acid phosphatase type 2/haloperoxidase"/>
    <property type="match status" value="1"/>
</dbReference>
<evidence type="ECO:0000256" key="1">
    <source>
        <dbReference type="SAM" id="Phobius"/>
    </source>
</evidence>
<evidence type="ECO:0000313" key="5">
    <source>
        <dbReference type="Proteomes" id="UP000320643"/>
    </source>
</evidence>
<feature type="transmembrane region" description="Helical" evidence="1">
    <location>
        <begin position="177"/>
        <end position="196"/>
    </location>
</feature>